<keyword evidence="1" id="KW-0812">Transmembrane</keyword>
<accession>A0ABN7T635</accession>
<feature type="transmembrane region" description="Helical" evidence="1">
    <location>
        <begin position="262"/>
        <end position="283"/>
    </location>
</feature>
<evidence type="ECO:0000256" key="1">
    <source>
        <dbReference type="SAM" id="Phobius"/>
    </source>
</evidence>
<evidence type="ECO:0000313" key="2">
    <source>
        <dbReference type="EMBL" id="CAG5111928.1"/>
    </source>
</evidence>
<proteinExistence type="predicted"/>
<name>A0ABN7T635_OIKDI</name>
<evidence type="ECO:0000313" key="3">
    <source>
        <dbReference type="Proteomes" id="UP001158576"/>
    </source>
</evidence>
<sequence length="284" mass="32362">MQAELLEEATSSSDRGSANQQKALICCIPGAFSRALEGRLRECEVKIAGEQEVIEHLSSEWSCLMECERDSELRAELLKNAFNRFESLKYTVLSSVPGIHTLSDFIRKYPDCKVVFIKQSFKLQDFCSTFRRTDWFETNFGIRGPELRSFYWIILPLFMQSFFNIDPPRNLFNSPAKGSDSATLYQINRHELIEAAAGSQDAIEVFLSHKVNPQNLMKLSLDDDIDDAVRFLGGKINPVGHQDYDKAFTSEYWNRMKIRDTLLVIAKCCVAILIVALLAEILLL</sequence>
<organism evidence="2 3">
    <name type="scientific">Oikopleura dioica</name>
    <name type="common">Tunicate</name>
    <dbReference type="NCBI Taxonomy" id="34765"/>
    <lineage>
        <taxon>Eukaryota</taxon>
        <taxon>Metazoa</taxon>
        <taxon>Chordata</taxon>
        <taxon>Tunicata</taxon>
        <taxon>Appendicularia</taxon>
        <taxon>Copelata</taxon>
        <taxon>Oikopleuridae</taxon>
        <taxon>Oikopleura</taxon>
    </lineage>
</organism>
<keyword evidence="1" id="KW-0472">Membrane</keyword>
<gene>
    <name evidence="2" type="ORF">OKIOD_LOCUS14964</name>
</gene>
<keyword evidence="3" id="KW-1185">Reference proteome</keyword>
<reference evidence="2 3" key="1">
    <citation type="submission" date="2021-04" db="EMBL/GenBank/DDBJ databases">
        <authorList>
            <person name="Bliznina A."/>
        </authorList>
    </citation>
    <scope>NUCLEOTIDE SEQUENCE [LARGE SCALE GENOMIC DNA]</scope>
</reference>
<dbReference type="EMBL" id="OU015567">
    <property type="protein sequence ID" value="CAG5111928.1"/>
    <property type="molecule type" value="Genomic_DNA"/>
</dbReference>
<keyword evidence="1" id="KW-1133">Transmembrane helix</keyword>
<dbReference type="Proteomes" id="UP001158576">
    <property type="component" value="Chromosome 2"/>
</dbReference>
<protein>
    <submittedName>
        <fullName evidence="2">Oidioi.mRNA.OKI2018_I69.chr2.g6199.t1.cds</fullName>
    </submittedName>
</protein>